<dbReference type="Proteomes" id="UP001055811">
    <property type="component" value="Linkage Group LG08"/>
</dbReference>
<keyword evidence="2" id="KW-1185">Reference proteome</keyword>
<organism evidence="1 2">
    <name type="scientific">Cichorium intybus</name>
    <name type="common">Chicory</name>
    <dbReference type="NCBI Taxonomy" id="13427"/>
    <lineage>
        <taxon>Eukaryota</taxon>
        <taxon>Viridiplantae</taxon>
        <taxon>Streptophyta</taxon>
        <taxon>Embryophyta</taxon>
        <taxon>Tracheophyta</taxon>
        <taxon>Spermatophyta</taxon>
        <taxon>Magnoliopsida</taxon>
        <taxon>eudicotyledons</taxon>
        <taxon>Gunneridae</taxon>
        <taxon>Pentapetalae</taxon>
        <taxon>asterids</taxon>
        <taxon>campanulids</taxon>
        <taxon>Asterales</taxon>
        <taxon>Asteraceae</taxon>
        <taxon>Cichorioideae</taxon>
        <taxon>Cichorieae</taxon>
        <taxon>Cichoriinae</taxon>
        <taxon>Cichorium</taxon>
    </lineage>
</organism>
<evidence type="ECO:0000313" key="2">
    <source>
        <dbReference type="Proteomes" id="UP001055811"/>
    </source>
</evidence>
<name>A0ACB8ZR54_CICIN</name>
<reference evidence="1 2" key="2">
    <citation type="journal article" date="2022" name="Mol. Ecol. Resour.">
        <title>The genomes of chicory, endive, great burdock and yacon provide insights into Asteraceae paleo-polyploidization history and plant inulin production.</title>
        <authorList>
            <person name="Fan W."/>
            <person name="Wang S."/>
            <person name="Wang H."/>
            <person name="Wang A."/>
            <person name="Jiang F."/>
            <person name="Liu H."/>
            <person name="Zhao H."/>
            <person name="Xu D."/>
            <person name="Zhang Y."/>
        </authorList>
    </citation>
    <scope>NUCLEOTIDE SEQUENCE [LARGE SCALE GENOMIC DNA]</scope>
    <source>
        <strain evidence="2">cv. Punajuju</strain>
        <tissue evidence="1">Leaves</tissue>
    </source>
</reference>
<accession>A0ACB8ZR54</accession>
<proteinExistence type="predicted"/>
<reference evidence="2" key="1">
    <citation type="journal article" date="2022" name="Mol. Ecol. Resour.">
        <title>The genomes of chicory, endive, great burdock and yacon provide insights into Asteraceae palaeo-polyploidization history and plant inulin production.</title>
        <authorList>
            <person name="Fan W."/>
            <person name="Wang S."/>
            <person name="Wang H."/>
            <person name="Wang A."/>
            <person name="Jiang F."/>
            <person name="Liu H."/>
            <person name="Zhao H."/>
            <person name="Xu D."/>
            <person name="Zhang Y."/>
        </authorList>
    </citation>
    <scope>NUCLEOTIDE SEQUENCE [LARGE SCALE GENOMIC DNA]</scope>
    <source>
        <strain evidence="2">cv. Punajuju</strain>
    </source>
</reference>
<sequence>MRNNNAAVQAPTKQQNRANLMQMKLIGQSHPTGLTNNILNLFEPRPPLEYKPAPEKRKCPPYTVEKGETPGQSRARIHRLRLEEGARKAAEELQKCNFFSELIDSRRMIENLQSWKERCASFVSPESDFTQKILRKVNEKIGLEGQEETRKAFDIMLSYVGSDIASVHVWTKYINFLKSLPAETPQEE</sequence>
<comment type="caution">
    <text evidence="1">The sequence shown here is derived from an EMBL/GenBank/DDBJ whole genome shotgun (WGS) entry which is preliminary data.</text>
</comment>
<evidence type="ECO:0000313" key="1">
    <source>
        <dbReference type="EMBL" id="KAI3700191.1"/>
    </source>
</evidence>
<gene>
    <name evidence="1" type="ORF">L2E82_44812</name>
</gene>
<dbReference type="EMBL" id="CM042016">
    <property type="protein sequence ID" value="KAI3700191.1"/>
    <property type="molecule type" value="Genomic_DNA"/>
</dbReference>
<protein>
    <submittedName>
        <fullName evidence="1">Uncharacterized protein</fullName>
    </submittedName>
</protein>